<organism evidence="1 2">
    <name type="scientific">Apatococcus fuscideae</name>
    <dbReference type="NCBI Taxonomy" id="2026836"/>
    <lineage>
        <taxon>Eukaryota</taxon>
        <taxon>Viridiplantae</taxon>
        <taxon>Chlorophyta</taxon>
        <taxon>core chlorophytes</taxon>
        <taxon>Trebouxiophyceae</taxon>
        <taxon>Chlorellales</taxon>
        <taxon>Chlorellaceae</taxon>
        <taxon>Apatococcus</taxon>
    </lineage>
</organism>
<comment type="caution">
    <text evidence="1">The sequence shown here is derived from an EMBL/GenBank/DDBJ whole genome shotgun (WGS) entry which is preliminary data.</text>
</comment>
<keyword evidence="2" id="KW-1185">Reference proteome</keyword>
<sequence>MGTRGGKQINQHDPMAVMACERDRFDTLLAGTHGMRPPERLHMRWTNTWFRQGVELSRGAMQQFNMQQMATGQGQASMQQLLRSPKGEDQWRRFKAEGLVQHRENAALLKSLVKQINPVARMVVARTNQLQATAGPHSLPHKLYRSTAIREVEQLWEDKFRLKNLKAFAKAIHNAMKSDPKFAERSLAEWKALI</sequence>
<reference evidence="1 2" key="1">
    <citation type="journal article" date="2024" name="Nat. Commun.">
        <title>Phylogenomics reveals the evolutionary origins of lichenization in chlorophyte algae.</title>
        <authorList>
            <person name="Puginier C."/>
            <person name="Libourel C."/>
            <person name="Otte J."/>
            <person name="Skaloud P."/>
            <person name="Haon M."/>
            <person name="Grisel S."/>
            <person name="Petersen M."/>
            <person name="Berrin J.G."/>
            <person name="Delaux P.M."/>
            <person name="Dal Grande F."/>
            <person name="Keller J."/>
        </authorList>
    </citation>
    <scope>NUCLEOTIDE SEQUENCE [LARGE SCALE GENOMIC DNA]</scope>
    <source>
        <strain evidence="1 2">SAG 2523</strain>
    </source>
</reference>
<evidence type="ECO:0000313" key="2">
    <source>
        <dbReference type="Proteomes" id="UP001485043"/>
    </source>
</evidence>
<dbReference type="Proteomes" id="UP001485043">
    <property type="component" value="Unassembled WGS sequence"/>
</dbReference>
<protein>
    <submittedName>
        <fullName evidence="1">Uncharacterized protein</fullName>
    </submittedName>
</protein>
<dbReference type="AlphaFoldDB" id="A0AAW1T4V7"/>
<accession>A0AAW1T4V7</accession>
<name>A0AAW1T4V7_9CHLO</name>
<dbReference type="EMBL" id="JALJOV010000401">
    <property type="protein sequence ID" value="KAK9864021.1"/>
    <property type="molecule type" value="Genomic_DNA"/>
</dbReference>
<proteinExistence type="predicted"/>
<evidence type="ECO:0000313" key="1">
    <source>
        <dbReference type="EMBL" id="KAK9864021.1"/>
    </source>
</evidence>
<gene>
    <name evidence="1" type="ORF">WJX84_003823</name>
</gene>